<reference evidence="2 3" key="1">
    <citation type="journal article" date="2018" name="Biotechnol. Biofuels">
        <title>Integrative visual omics of the white-rot fungus Polyporus brumalis exposes the biotechnological potential of its oxidative enzymes for delignifying raw plant biomass.</title>
        <authorList>
            <person name="Miyauchi S."/>
            <person name="Rancon A."/>
            <person name="Drula E."/>
            <person name="Hage H."/>
            <person name="Chaduli D."/>
            <person name="Favel A."/>
            <person name="Grisel S."/>
            <person name="Henrissat B."/>
            <person name="Herpoel-Gimbert I."/>
            <person name="Ruiz-Duenas F.J."/>
            <person name="Chevret D."/>
            <person name="Hainaut M."/>
            <person name="Lin J."/>
            <person name="Wang M."/>
            <person name="Pangilinan J."/>
            <person name="Lipzen A."/>
            <person name="Lesage-Meessen L."/>
            <person name="Navarro D."/>
            <person name="Riley R."/>
            <person name="Grigoriev I.V."/>
            <person name="Zhou S."/>
            <person name="Raouche S."/>
            <person name="Rosso M.N."/>
        </authorList>
    </citation>
    <scope>NUCLEOTIDE SEQUENCE [LARGE SCALE GENOMIC DNA]</scope>
    <source>
        <strain evidence="2 3">BRFM 1820</strain>
    </source>
</reference>
<gene>
    <name evidence="2" type="ORF">OH76DRAFT_1480778</name>
</gene>
<evidence type="ECO:0000256" key="1">
    <source>
        <dbReference type="SAM" id="MobiDB-lite"/>
    </source>
</evidence>
<organism evidence="2 3">
    <name type="scientific">Lentinus brumalis</name>
    <dbReference type="NCBI Taxonomy" id="2498619"/>
    <lineage>
        <taxon>Eukaryota</taxon>
        <taxon>Fungi</taxon>
        <taxon>Dikarya</taxon>
        <taxon>Basidiomycota</taxon>
        <taxon>Agaricomycotina</taxon>
        <taxon>Agaricomycetes</taxon>
        <taxon>Polyporales</taxon>
        <taxon>Polyporaceae</taxon>
        <taxon>Lentinus</taxon>
    </lineage>
</organism>
<name>A0A371DI15_9APHY</name>
<feature type="region of interest" description="Disordered" evidence="1">
    <location>
        <begin position="1"/>
        <end position="61"/>
    </location>
</feature>
<sequence>MTPPDTPLKPSKTNKRSCAPSDEPPSTPPKRARATARSTFRVPSSSASSDTTTSSSPSVNIHCARSSSDAMDRAVQGLHMSVPQAAWGNSITISSMSADDVRSSAFYYDGQVVLVRVQRTVYSLSRSKLADLCGRFAELFSPSGDGGWSTWVRSFIKTPVYDIPAISSEDFERFLAVLERFTHMTEPLPEDTAVSLLRVAHALACEPILAIAKKRLGELWDGSQLPPPDSPVGETEAAIKAIALARQYNLPGMLKRAVYELLGDKKFRDALRKDPYATRLHHRDITLLFQIRSALGDIWRDFVLVAPCTDPQSGHSICYLAPGKDCDLSPFSTQTPTPQKTPRARDRVSSWEHFVIRTGQLKEGADDPFRYDSIGRNAGQLEKSWCQYCLQERRNAWEEKRLEWWGMLDAWLVPNKS</sequence>
<evidence type="ECO:0000313" key="2">
    <source>
        <dbReference type="EMBL" id="RDX52146.1"/>
    </source>
</evidence>
<feature type="compositionally biased region" description="Low complexity" evidence="1">
    <location>
        <begin position="44"/>
        <end position="58"/>
    </location>
</feature>
<dbReference type="AlphaFoldDB" id="A0A371DI15"/>
<protein>
    <recommendedName>
        <fullName evidence="4">BTB domain-containing protein</fullName>
    </recommendedName>
</protein>
<accession>A0A371DI15</accession>
<dbReference type="EMBL" id="KZ857391">
    <property type="protein sequence ID" value="RDX52146.1"/>
    <property type="molecule type" value="Genomic_DNA"/>
</dbReference>
<dbReference type="OrthoDB" id="2746456at2759"/>
<evidence type="ECO:0000313" key="3">
    <source>
        <dbReference type="Proteomes" id="UP000256964"/>
    </source>
</evidence>
<proteinExistence type="predicted"/>
<keyword evidence="3" id="KW-1185">Reference proteome</keyword>
<dbReference type="Proteomes" id="UP000256964">
    <property type="component" value="Unassembled WGS sequence"/>
</dbReference>
<evidence type="ECO:0008006" key="4">
    <source>
        <dbReference type="Google" id="ProtNLM"/>
    </source>
</evidence>